<dbReference type="EMBL" id="UWPJ01000008">
    <property type="protein sequence ID" value="VCU68792.1"/>
    <property type="molecule type" value="Genomic_DNA"/>
</dbReference>
<reference evidence="7 8" key="1">
    <citation type="submission" date="2018-10" db="EMBL/GenBank/DDBJ databases">
        <authorList>
            <person name="Criscuolo A."/>
        </authorList>
    </citation>
    <scope>NUCLEOTIDE SEQUENCE [LARGE SCALE GENOMIC DNA]</scope>
    <source>
        <strain evidence="7">DnA1</strain>
    </source>
</reference>
<feature type="compositionally biased region" description="Basic and acidic residues" evidence="5">
    <location>
        <begin position="79"/>
        <end position="92"/>
    </location>
</feature>
<dbReference type="AlphaFoldDB" id="A0A3P4AYD7"/>
<feature type="region of interest" description="Disordered" evidence="5">
    <location>
        <begin position="36"/>
        <end position="99"/>
    </location>
</feature>
<evidence type="ECO:0000259" key="6">
    <source>
        <dbReference type="PROSITE" id="PS51007"/>
    </source>
</evidence>
<evidence type="ECO:0000256" key="2">
    <source>
        <dbReference type="ARBA" id="ARBA00022723"/>
    </source>
</evidence>
<proteinExistence type="predicted"/>
<dbReference type="Proteomes" id="UP000277294">
    <property type="component" value="Unassembled WGS sequence"/>
</dbReference>
<dbReference type="InterPro" id="IPR036909">
    <property type="entry name" value="Cyt_c-like_dom_sf"/>
</dbReference>
<organism evidence="7 8">
    <name type="scientific">Pigmentiphaga humi</name>
    <dbReference type="NCBI Taxonomy" id="2478468"/>
    <lineage>
        <taxon>Bacteria</taxon>
        <taxon>Pseudomonadati</taxon>
        <taxon>Pseudomonadota</taxon>
        <taxon>Betaproteobacteria</taxon>
        <taxon>Burkholderiales</taxon>
        <taxon>Alcaligenaceae</taxon>
        <taxon>Pigmentiphaga</taxon>
    </lineage>
</organism>
<feature type="domain" description="Cytochrome c" evidence="6">
    <location>
        <begin position="103"/>
        <end position="188"/>
    </location>
</feature>
<gene>
    <name evidence="7" type="ORF">PIGHUM_00850</name>
</gene>
<name>A0A3P4AYD7_9BURK</name>
<dbReference type="GO" id="GO:0046872">
    <property type="term" value="F:metal ion binding"/>
    <property type="evidence" value="ECO:0007669"/>
    <property type="project" value="UniProtKB-KW"/>
</dbReference>
<dbReference type="RefSeq" id="WP_246012898.1">
    <property type="nucleotide sequence ID" value="NZ_UWPJ01000008.1"/>
</dbReference>
<sequence>MSAGRRIAPHRGRAAAAACLALLALGGCERARQDMYDQPRAKPYGAQAPASGRAPGPQAQPGTLPRSRGDLAVSSSSRRGGEDVQRGLRDDEAPAQPYPVDMALLRQGRERYEIYCMPCHSPAGDGDGRIVRRGFPAPPSYHIDRLRSAPDRHLYEVIRDGYGQMRPYGDRLSPAERWAVVAYLRALQLSQHAEVDRLPEPVRTEALEHLPRREQR</sequence>
<evidence type="ECO:0000256" key="5">
    <source>
        <dbReference type="SAM" id="MobiDB-lite"/>
    </source>
</evidence>
<dbReference type="PANTHER" id="PTHR40394:SF2">
    <property type="entry name" value="QUINOL:CYTOCHROME C OXIDOREDUCTASE MEMBRANE PROTEIN"/>
    <property type="match status" value="1"/>
</dbReference>
<keyword evidence="1 4" id="KW-0349">Heme</keyword>
<dbReference type="GO" id="GO:0009055">
    <property type="term" value="F:electron transfer activity"/>
    <property type="evidence" value="ECO:0007669"/>
    <property type="project" value="InterPro"/>
</dbReference>
<evidence type="ECO:0000313" key="8">
    <source>
        <dbReference type="Proteomes" id="UP000277294"/>
    </source>
</evidence>
<dbReference type="GO" id="GO:0020037">
    <property type="term" value="F:heme binding"/>
    <property type="evidence" value="ECO:0007669"/>
    <property type="project" value="InterPro"/>
</dbReference>
<accession>A0A3P4AYD7</accession>
<keyword evidence="8" id="KW-1185">Reference proteome</keyword>
<evidence type="ECO:0000256" key="4">
    <source>
        <dbReference type="PROSITE-ProRule" id="PRU00433"/>
    </source>
</evidence>
<keyword evidence="3 4" id="KW-0408">Iron</keyword>
<dbReference type="Gene3D" id="1.10.760.10">
    <property type="entry name" value="Cytochrome c-like domain"/>
    <property type="match status" value="1"/>
</dbReference>
<evidence type="ECO:0000313" key="7">
    <source>
        <dbReference type="EMBL" id="VCU68792.1"/>
    </source>
</evidence>
<dbReference type="PANTHER" id="PTHR40394">
    <property type="entry name" value="LIPOPROTEIN-RELATED"/>
    <property type="match status" value="1"/>
</dbReference>
<protein>
    <submittedName>
        <fullName evidence="7">Cytochrome c</fullName>
    </submittedName>
</protein>
<evidence type="ECO:0000256" key="3">
    <source>
        <dbReference type="ARBA" id="ARBA00023004"/>
    </source>
</evidence>
<keyword evidence="2 4" id="KW-0479">Metal-binding</keyword>
<dbReference type="Pfam" id="PF13442">
    <property type="entry name" value="Cytochrome_CBB3"/>
    <property type="match status" value="1"/>
</dbReference>
<dbReference type="InterPro" id="IPR009056">
    <property type="entry name" value="Cyt_c-like_dom"/>
</dbReference>
<evidence type="ECO:0000256" key="1">
    <source>
        <dbReference type="ARBA" id="ARBA00022617"/>
    </source>
</evidence>
<dbReference type="PROSITE" id="PS51257">
    <property type="entry name" value="PROKAR_LIPOPROTEIN"/>
    <property type="match status" value="1"/>
</dbReference>
<dbReference type="SUPFAM" id="SSF46626">
    <property type="entry name" value="Cytochrome c"/>
    <property type="match status" value="1"/>
</dbReference>
<dbReference type="PROSITE" id="PS51007">
    <property type="entry name" value="CYTC"/>
    <property type="match status" value="1"/>
</dbReference>